<evidence type="ECO:0000256" key="3">
    <source>
        <dbReference type="ARBA" id="ARBA00022989"/>
    </source>
</evidence>
<evidence type="ECO:0000259" key="7">
    <source>
        <dbReference type="Pfam" id="PF00892"/>
    </source>
</evidence>
<dbReference type="InterPro" id="IPR037185">
    <property type="entry name" value="EmrE-like"/>
</dbReference>
<feature type="compositionally biased region" description="Basic and acidic residues" evidence="5">
    <location>
        <begin position="70"/>
        <end position="85"/>
    </location>
</feature>
<comment type="subcellular location">
    <subcellularLocation>
        <location evidence="1">Membrane</location>
        <topology evidence="1">Multi-pass membrane protein</topology>
    </subcellularLocation>
</comment>
<dbReference type="PANTHER" id="PTHR22911">
    <property type="entry name" value="ACYL-MALONYL CONDENSING ENZYME-RELATED"/>
    <property type="match status" value="1"/>
</dbReference>
<keyword evidence="9" id="KW-1185">Reference proteome</keyword>
<organism evidence="8 9">
    <name type="scientific">Polyrhizophydium stewartii</name>
    <dbReference type="NCBI Taxonomy" id="2732419"/>
    <lineage>
        <taxon>Eukaryota</taxon>
        <taxon>Fungi</taxon>
        <taxon>Fungi incertae sedis</taxon>
        <taxon>Chytridiomycota</taxon>
        <taxon>Chytridiomycota incertae sedis</taxon>
        <taxon>Chytridiomycetes</taxon>
        <taxon>Rhizophydiales</taxon>
        <taxon>Rhizophydiales incertae sedis</taxon>
        <taxon>Polyrhizophydium</taxon>
    </lineage>
</organism>
<evidence type="ECO:0000256" key="2">
    <source>
        <dbReference type="ARBA" id="ARBA00022692"/>
    </source>
</evidence>
<feature type="domain" description="EamA" evidence="7">
    <location>
        <begin position="238"/>
        <end position="337"/>
    </location>
</feature>
<evidence type="ECO:0000256" key="1">
    <source>
        <dbReference type="ARBA" id="ARBA00004141"/>
    </source>
</evidence>
<feature type="domain" description="EamA" evidence="7">
    <location>
        <begin position="476"/>
        <end position="613"/>
    </location>
</feature>
<name>A0ABR4MYI9_9FUNG</name>
<comment type="caution">
    <text evidence="8">The sequence shown here is derived from an EMBL/GenBank/DDBJ whole genome shotgun (WGS) entry which is preliminary data.</text>
</comment>
<evidence type="ECO:0000313" key="9">
    <source>
        <dbReference type="Proteomes" id="UP001527925"/>
    </source>
</evidence>
<feature type="transmembrane region" description="Helical" evidence="6">
    <location>
        <begin position="598"/>
        <end position="617"/>
    </location>
</feature>
<reference evidence="8 9" key="1">
    <citation type="submission" date="2023-09" db="EMBL/GenBank/DDBJ databases">
        <title>Pangenome analysis of Batrachochytrium dendrobatidis and related Chytrids.</title>
        <authorList>
            <person name="Yacoub M.N."/>
            <person name="Stajich J.E."/>
            <person name="James T.Y."/>
        </authorList>
    </citation>
    <scope>NUCLEOTIDE SEQUENCE [LARGE SCALE GENOMIC DNA]</scope>
    <source>
        <strain evidence="8 9">JEL0888</strain>
    </source>
</reference>
<feature type="transmembrane region" description="Helical" evidence="6">
    <location>
        <begin position="233"/>
        <end position="254"/>
    </location>
</feature>
<dbReference type="InterPro" id="IPR000620">
    <property type="entry name" value="EamA_dom"/>
</dbReference>
<feature type="transmembrane region" description="Helical" evidence="6">
    <location>
        <begin position="477"/>
        <end position="498"/>
    </location>
</feature>
<gene>
    <name evidence="8" type="ORF">HK105_208188</name>
</gene>
<feature type="transmembrane region" description="Helical" evidence="6">
    <location>
        <begin position="266"/>
        <end position="285"/>
    </location>
</feature>
<dbReference type="Pfam" id="PF00892">
    <property type="entry name" value="EamA"/>
    <property type="match status" value="2"/>
</dbReference>
<dbReference type="SUPFAM" id="SSF103481">
    <property type="entry name" value="Multidrug resistance efflux transporter EmrE"/>
    <property type="match status" value="2"/>
</dbReference>
<feature type="transmembrane region" description="Helical" evidence="6">
    <location>
        <begin position="573"/>
        <end position="592"/>
    </location>
</feature>
<protein>
    <recommendedName>
        <fullName evidence="7">EamA domain-containing protein</fullName>
    </recommendedName>
</protein>
<evidence type="ECO:0000256" key="5">
    <source>
        <dbReference type="SAM" id="MobiDB-lite"/>
    </source>
</evidence>
<dbReference type="EMBL" id="JADGIZ020000070">
    <property type="protein sequence ID" value="KAL2912341.1"/>
    <property type="molecule type" value="Genomic_DNA"/>
</dbReference>
<proteinExistence type="predicted"/>
<feature type="transmembrane region" description="Helical" evidence="6">
    <location>
        <begin position="542"/>
        <end position="561"/>
    </location>
</feature>
<accession>A0ABR4MYI9</accession>
<evidence type="ECO:0000313" key="8">
    <source>
        <dbReference type="EMBL" id="KAL2912341.1"/>
    </source>
</evidence>
<dbReference type="Proteomes" id="UP001527925">
    <property type="component" value="Unassembled WGS sequence"/>
</dbReference>
<evidence type="ECO:0000256" key="6">
    <source>
        <dbReference type="SAM" id="Phobius"/>
    </source>
</evidence>
<feature type="region of interest" description="Disordered" evidence="5">
    <location>
        <begin position="163"/>
        <end position="206"/>
    </location>
</feature>
<keyword evidence="4 6" id="KW-0472">Membrane</keyword>
<feature type="compositionally biased region" description="Acidic residues" evidence="5">
    <location>
        <begin position="86"/>
        <end position="99"/>
    </location>
</feature>
<keyword evidence="3 6" id="KW-1133">Transmembrane helix</keyword>
<keyword evidence="2 6" id="KW-0812">Transmembrane</keyword>
<sequence length="622" mass="63621">MPRPLHTGVAVAMVPLGGGGVDDDSTEAAGLLARESGGDDARAPASSPWGEDGDQQADAAGSDGDQSDLGNDRGGDDADEGNGRDDDNDDDEDDGDEDKGDLGRRGGFGAWILGGRARQPDRGYQTLAMRRRIATPRAGPIAPVSSGWTELGVLKSSRARVDSRIPDSDVGGGGGGGGGDHKAVHGKGLGEPRASLHTPSGLSARGSAGMLGRGSLARLVRDAAAAAHVRRGLLYMLLSTVVFCGMGMCVKAIALGSEPLPTLEVVFLRGLFGVLGFAALVLGYWTLTTLSVADSTVLGFLAPTFTGILGRIFLNEPWEVIDAAAGIVSLGGVLLIARPEFLFGSGPGSTHDTIGSPDEMGMFAHTPTSGPLLPARRHWADAAFTLVTLYRREMPQDGRDTIAAAIRAASASSSVLLGNVSAAAPDSIGLNRGSAVDVQRLAGCADPGGLAGLGCRTVRAAVTAAAAENVPSRVAGVLAGLLGALFVGAAVTTVRMLSSRGAQGLHTINWFHLTSVPLAAALGPLLPASVEPHPWIVPAQASTWLLAVMVAALGFSGQLLMGRGLALESAAKASAMTYFQAAVAFVAEWVVWGVTPHWMSLVGGLIVVACVAAVALVRRRQQ</sequence>
<evidence type="ECO:0000256" key="4">
    <source>
        <dbReference type="ARBA" id="ARBA00023136"/>
    </source>
</evidence>
<dbReference type="PANTHER" id="PTHR22911:SF6">
    <property type="entry name" value="SOLUTE CARRIER FAMILY 35 MEMBER G1"/>
    <property type="match status" value="1"/>
</dbReference>
<feature type="compositionally biased region" description="Low complexity" evidence="5">
    <location>
        <begin position="56"/>
        <end position="68"/>
    </location>
</feature>
<feature type="region of interest" description="Disordered" evidence="5">
    <location>
        <begin position="14"/>
        <end position="115"/>
    </location>
</feature>